<protein>
    <submittedName>
        <fullName evidence="4">Lytic transglycosylase catalytic subunit</fullName>
    </submittedName>
</protein>
<dbReference type="PANTHER" id="PTHR37423">
    <property type="entry name" value="SOLUBLE LYTIC MUREIN TRANSGLYCOSYLASE-RELATED"/>
    <property type="match status" value="1"/>
</dbReference>
<evidence type="ECO:0000313" key="4">
    <source>
        <dbReference type="EMBL" id="KDB51195.1"/>
    </source>
</evidence>
<evidence type="ECO:0000313" key="5">
    <source>
        <dbReference type="Proteomes" id="UP000026714"/>
    </source>
</evidence>
<dbReference type="PATRIC" id="fig|1286631.3.peg.3127"/>
<dbReference type="EMBL" id="AZRA01000097">
    <property type="protein sequence ID" value="KDB51195.1"/>
    <property type="molecule type" value="Genomic_DNA"/>
</dbReference>
<keyword evidence="5" id="KW-1185">Reference proteome</keyword>
<dbReference type="Proteomes" id="UP000026714">
    <property type="component" value="Unassembled WGS sequence"/>
</dbReference>
<feature type="chain" id="PRO_5001576467" evidence="2">
    <location>
        <begin position="28"/>
        <end position="223"/>
    </location>
</feature>
<reference evidence="4 5" key="1">
    <citation type="journal article" date="2014" name="FEMS Microbiol. Ecol.">
        <title>Sphaerotilus natans encrusted with nanoball-shaped Fe(III) oxide minerals formed by nitrate-reducing mixotrophic Fe(II) oxidation.</title>
        <authorList>
            <person name="Park S."/>
            <person name="Kim D.H."/>
            <person name="Lee J.H."/>
            <person name="Hur H.G."/>
        </authorList>
    </citation>
    <scope>NUCLEOTIDE SEQUENCE [LARGE SCALE GENOMIC DNA]</scope>
    <source>
        <strain evidence="4 5">DSM 6575</strain>
    </source>
</reference>
<dbReference type="Pfam" id="PF01464">
    <property type="entry name" value="SLT"/>
    <property type="match status" value="1"/>
</dbReference>
<feature type="signal peptide" evidence="2">
    <location>
        <begin position="1"/>
        <end position="27"/>
    </location>
</feature>
<dbReference type="Gene3D" id="1.10.530.10">
    <property type="match status" value="1"/>
</dbReference>
<evidence type="ECO:0000256" key="2">
    <source>
        <dbReference type="SAM" id="SignalP"/>
    </source>
</evidence>
<gene>
    <name evidence="4" type="ORF">X805_32050</name>
</gene>
<evidence type="ECO:0000256" key="1">
    <source>
        <dbReference type="ARBA" id="ARBA00007734"/>
    </source>
</evidence>
<dbReference type="InterPro" id="IPR006311">
    <property type="entry name" value="TAT_signal"/>
</dbReference>
<proteinExistence type="inferred from homology"/>
<keyword evidence="2" id="KW-0732">Signal</keyword>
<dbReference type="RefSeq" id="WP_051632133.1">
    <property type="nucleotide sequence ID" value="NZ_AZRA01000097.1"/>
</dbReference>
<dbReference type="CDD" id="cd00254">
    <property type="entry name" value="LT-like"/>
    <property type="match status" value="1"/>
</dbReference>
<sequence>MSCRRRAWLIGAGPALAGLGISPAAQAGGQLEEPLADSVRTALAAAVAGNGAPPRLEFVSTEARLAHLRWLGAMSERLARRKPDFNVRREFLETVWYESRRAGLDTALVLGLIEVESGFRKYAISVVGARSYMQVMPFWARTIGDGDASRLFHMQTNLRFGCVILRHYLDRERGDLFMALGRYNGSRGKAPYPNMVMAARRRWEHPDAATASPVLAAAPAPTR</sequence>
<organism evidence="4 5">
    <name type="scientific">Sphaerotilus natans subsp. natans DSM 6575</name>
    <dbReference type="NCBI Taxonomy" id="1286631"/>
    <lineage>
        <taxon>Bacteria</taxon>
        <taxon>Pseudomonadati</taxon>
        <taxon>Pseudomonadota</taxon>
        <taxon>Betaproteobacteria</taxon>
        <taxon>Burkholderiales</taxon>
        <taxon>Sphaerotilaceae</taxon>
        <taxon>Sphaerotilus</taxon>
    </lineage>
</organism>
<dbReference type="InterPro" id="IPR023346">
    <property type="entry name" value="Lysozyme-like_dom_sf"/>
</dbReference>
<dbReference type="InterPro" id="IPR008258">
    <property type="entry name" value="Transglycosylase_SLT_dom_1"/>
</dbReference>
<comment type="similarity">
    <text evidence="1">Belongs to the transglycosylase Slt family.</text>
</comment>
<name>A0A059KIJ5_9BURK</name>
<feature type="domain" description="Transglycosylase SLT" evidence="3">
    <location>
        <begin position="99"/>
        <end position="189"/>
    </location>
</feature>
<dbReference type="PROSITE" id="PS51318">
    <property type="entry name" value="TAT"/>
    <property type="match status" value="1"/>
</dbReference>
<dbReference type="STRING" id="34103.SAMN05421778_10166"/>
<dbReference type="eggNOG" id="COG0741">
    <property type="taxonomic scope" value="Bacteria"/>
</dbReference>
<dbReference type="PANTHER" id="PTHR37423:SF5">
    <property type="entry name" value="SOLUBLE LYTIC MUREIN TRANSGLYCOSYLASE"/>
    <property type="match status" value="1"/>
</dbReference>
<dbReference type="AlphaFoldDB" id="A0A059KIJ5"/>
<evidence type="ECO:0000259" key="3">
    <source>
        <dbReference type="Pfam" id="PF01464"/>
    </source>
</evidence>
<comment type="caution">
    <text evidence="4">The sequence shown here is derived from an EMBL/GenBank/DDBJ whole genome shotgun (WGS) entry which is preliminary data.</text>
</comment>
<dbReference type="SUPFAM" id="SSF53955">
    <property type="entry name" value="Lysozyme-like"/>
    <property type="match status" value="1"/>
</dbReference>
<accession>A0A059KIJ5</accession>